<organism evidence="2 3">
    <name type="scientific">Bryocella elongata</name>
    <dbReference type="NCBI Taxonomy" id="863522"/>
    <lineage>
        <taxon>Bacteria</taxon>
        <taxon>Pseudomonadati</taxon>
        <taxon>Acidobacteriota</taxon>
        <taxon>Terriglobia</taxon>
        <taxon>Terriglobales</taxon>
        <taxon>Acidobacteriaceae</taxon>
        <taxon>Bryocella</taxon>
    </lineage>
</organism>
<reference evidence="2 3" key="1">
    <citation type="submission" date="2016-10" db="EMBL/GenBank/DDBJ databases">
        <authorList>
            <person name="de Groot N.N."/>
        </authorList>
    </citation>
    <scope>NUCLEOTIDE SEQUENCE [LARGE SCALE GENOMIC DNA]</scope>
    <source>
        <strain evidence="2 3">DSM 22489</strain>
    </source>
</reference>
<name>A0A1H5URV8_9BACT</name>
<accession>A0A1H5URV8</accession>
<proteinExistence type="predicted"/>
<sequence>MLTSPINPPETSFRPSRSEWERLLHRVVDSTPFRRSMRLREFLIYVGNEVVLHGAEDLPEQQIGIAVFGRPPSYDTSQDNIVRVNAMELRKRIDLYFTSEGVEEPLVFEIPRGSYIPVFRIRQANPPEPSVDQTAPSEEFLPDSRPSTLEPPAAVPVTVVPRLQVLRHPLTLSLLILSVCLAIWAGIGERRNHQAQASLHKWQSQPALRAFWGNFFGRGLAPEIVIADNSFLFAQDILHRKLSLAEYLDYSYRSAQSPDPLSIDARSQQQKDLTAIFKHSSGSVGDFRVARRITELETGDEGTRLLFAREYAGHRLRWNNTIFVGSSRSNPWVELYEDRLAYHFKEAQDSSPSLVIVDNPHGNEQPQYELSSIPGARTAYCIIVFVPNPTNTGNALILAGSDSQATEAGGDFLTSEDNLEKLQAIFRQKTFPHFQLLLRISSFNGTPLGSEIISYRIVKG</sequence>
<dbReference type="EMBL" id="FNVA01000001">
    <property type="protein sequence ID" value="SEF77704.1"/>
    <property type="molecule type" value="Genomic_DNA"/>
</dbReference>
<gene>
    <name evidence="2" type="ORF">SAMN05421819_1157</name>
</gene>
<evidence type="ECO:0000256" key="1">
    <source>
        <dbReference type="SAM" id="MobiDB-lite"/>
    </source>
</evidence>
<protein>
    <recommendedName>
        <fullName evidence="4">Adenylate cyclase</fullName>
    </recommendedName>
</protein>
<keyword evidence="3" id="KW-1185">Reference proteome</keyword>
<dbReference type="Proteomes" id="UP000236728">
    <property type="component" value="Unassembled WGS sequence"/>
</dbReference>
<feature type="region of interest" description="Disordered" evidence="1">
    <location>
        <begin position="126"/>
        <end position="147"/>
    </location>
</feature>
<evidence type="ECO:0000313" key="3">
    <source>
        <dbReference type="Proteomes" id="UP000236728"/>
    </source>
</evidence>
<evidence type="ECO:0008006" key="4">
    <source>
        <dbReference type="Google" id="ProtNLM"/>
    </source>
</evidence>
<dbReference type="AlphaFoldDB" id="A0A1H5URV8"/>
<evidence type="ECO:0000313" key="2">
    <source>
        <dbReference type="EMBL" id="SEF77704.1"/>
    </source>
</evidence>